<keyword evidence="2" id="KW-1185">Reference proteome</keyword>
<name>A0A3P7LMG0_STRVU</name>
<reference evidence="1 2" key="1">
    <citation type="submission" date="2018-11" db="EMBL/GenBank/DDBJ databases">
        <authorList>
            <consortium name="Pathogen Informatics"/>
        </authorList>
    </citation>
    <scope>NUCLEOTIDE SEQUENCE [LARGE SCALE GENOMIC DNA]</scope>
</reference>
<evidence type="ECO:0000313" key="2">
    <source>
        <dbReference type="Proteomes" id="UP000270094"/>
    </source>
</evidence>
<dbReference type="EMBL" id="UYYB01108116">
    <property type="protein sequence ID" value="VDM80302.1"/>
    <property type="molecule type" value="Genomic_DNA"/>
</dbReference>
<protein>
    <submittedName>
        <fullName evidence="1">Uncharacterized protein</fullName>
    </submittedName>
</protein>
<dbReference type="Proteomes" id="UP000270094">
    <property type="component" value="Unassembled WGS sequence"/>
</dbReference>
<sequence>MPRRNLVPTNPIVFREICGMDESVDPDESGARRSYPSGAVDDEEKFIPFFMARRTLLSCNHYRSPSSQLLELGSINVGKCQSIEAAMVGKSKQIYIESPLPEDNLIWVSVRTEVGQKQKVKDMDITHRVGEVRNLVRGGHNRCANAVLGLLYPQFAKTLKKQSSLWAEAPVGGQRENFDEFFTAIRERRKNPPTYELKLDGLSTTLLPFQKDAVNFMIHKELFAPVDRGDLLKTIILPEHNDIQYFPCLGLFVRCKCDHISFVDDVQGEFAKLLWRYMFDFVGL</sequence>
<gene>
    <name evidence="1" type="ORF">SVUK_LOCUS15300</name>
</gene>
<evidence type="ECO:0000313" key="1">
    <source>
        <dbReference type="EMBL" id="VDM80302.1"/>
    </source>
</evidence>
<proteinExistence type="predicted"/>
<accession>A0A3P7LMG0</accession>
<organism evidence="1 2">
    <name type="scientific">Strongylus vulgaris</name>
    <name type="common">Blood worm</name>
    <dbReference type="NCBI Taxonomy" id="40348"/>
    <lineage>
        <taxon>Eukaryota</taxon>
        <taxon>Metazoa</taxon>
        <taxon>Ecdysozoa</taxon>
        <taxon>Nematoda</taxon>
        <taxon>Chromadorea</taxon>
        <taxon>Rhabditida</taxon>
        <taxon>Rhabditina</taxon>
        <taxon>Rhabditomorpha</taxon>
        <taxon>Strongyloidea</taxon>
        <taxon>Strongylidae</taxon>
        <taxon>Strongylus</taxon>
    </lineage>
</organism>
<dbReference type="AlphaFoldDB" id="A0A3P7LMG0"/>